<evidence type="ECO:0000256" key="3">
    <source>
        <dbReference type="ARBA" id="ARBA00023004"/>
    </source>
</evidence>
<dbReference type="FunCoup" id="D7DTS7">
    <property type="interactions" value="78"/>
</dbReference>
<evidence type="ECO:0000256" key="1">
    <source>
        <dbReference type="ARBA" id="ARBA00022485"/>
    </source>
</evidence>
<accession>D7DTS7</accession>
<dbReference type="InParanoid" id="D7DTS7"/>
<organism evidence="6 7">
    <name type="scientific">Methanococcus voltae (strain ATCC BAA-1334 / A3)</name>
    <dbReference type="NCBI Taxonomy" id="456320"/>
    <lineage>
        <taxon>Archaea</taxon>
        <taxon>Methanobacteriati</taxon>
        <taxon>Methanobacteriota</taxon>
        <taxon>Methanomada group</taxon>
        <taxon>Methanococci</taxon>
        <taxon>Methanococcales</taxon>
        <taxon>Methanococcaceae</taxon>
        <taxon>Methanococcus</taxon>
    </lineage>
</organism>
<keyword evidence="1" id="KW-0004">4Fe-4S</keyword>
<dbReference type="GO" id="GO:0046872">
    <property type="term" value="F:metal ion binding"/>
    <property type="evidence" value="ECO:0007669"/>
    <property type="project" value="UniProtKB-KW"/>
</dbReference>
<name>D7DTS7_METV3</name>
<dbReference type="PANTHER" id="PTHR24960:SF79">
    <property type="entry name" value="PHOTOSYSTEM I IRON-SULFUR CENTER"/>
    <property type="match status" value="1"/>
</dbReference>
<dbReference type="InterPro" id="IPR017896">
    <property type="entry name" value="4Fe4S_Fe-S-bd"/>
</dbReference>
<sequence length="163" mass="18172">MPEHILSGIKSIVALNLRKDGKLQREIADYLEMDRSIVSHYLHGRYPSRKVIEVSEKIVKLPMELSIPIISSLSDNKQLTKKLINSLYDIAIIYKSNACIGCGKCLECPYGAVNNTDNIGISIDHQACVLCGDCIDECPVSAIRFKSTGKLKFELISQDFDQP</sequence>
<dbReference type="Gene3D" id="3.30.70.20">
    <property type="match status" value="1"/>
</dbReference>
<dbReference type="KEGG" id="mvo:Mvol_0878"/>
<evidence type="ECO:0000256" key="2">
    <source>
        <dbReference type="ARBA" id="ARBA00022723"/>
    </source>
</evidence>
<dbReference type="PROSITE" id="PS00198">
    <property type="entry name" value="4FE4S_FER_1"/>
    <property type="match status" value="1"/>
</dbReference>
<protein>
    <submittedName>
        <fullName evidence="6">4Fe-4S ferredoxin iron-sulfur binding domain protein</fullName>
    </submittedName>
</protein>
<evidence type="ECO:0000256" key="4">
    <source>
        <dbReference type="ARBA" id="ARBA00023014"/>
    </source>
</evidence>
<reference evidence="6 7" key="1">
    <citation type="submission" date="2010-05" db="EMBL/GenBank/DDBJ databases">
        <title>Complete sequence of Methanococcus voltae A3.</title>
        <authorList>
            <consortium name="US DOE Joint Genome Institute"/>
            <person name="Lucas S."/>
            <person name="Copeland A."/>
            <person name="Lapidus A."/>
            <person name="Cheng J.-F."/>
            <person name="Bruce D."/>
            <person name="Goodwin L."/>
            <person name="Pitluck S."/>
            <person name="Lowry S."/>
            <person name="Clum A."/>
            <person name="Land M."/>
            <person name="Hauser L."/>
            <person name="Kyrpides N."/>
            <person name="Mikhailova N."/>
            <person name="Whitman W.B."/>
            <person name="Woyke T."/>
        </authorList>
    </citation>
    <scope>NUCLEOTIDE SEQUENCE [LARGE SCALE GENOMIC DNA]</scope>
    <source>
        <strain evidence="7">ATCC BAA-1334 / A3</strain>
    </source>
</reference>
<dbReference type="InterPro" id="IPR017900">
    <property type="entry name" value="4Fe4S_Fe_S_CS"/>
</dbReference>
<dbReference type="EMBL" id="CP002057">
    <property type="protein sequence ID" value="ADI36537.1"/>
    <property type="molecule type" value="Genomic_DNA"/>
</dbReference>
<dbReference type="STRING" id="456320.Mvol_0878"/>
<dbReference type="OrthoDB" id="23833at2157"/>
<dbReference type="GO" id="GO:0051539">
    <property type="term" value="F:4 iron, 4 sulfur cluster binding"/>
    <property type="evidence" value="ECO:0007669"/>
    <property type="project" value="UniProtKB-KW"/>
</dbReference>
<dbReference type="eggNOG" id="arCOG04891">
    <property type="taxonomic scope" value="Archaea"/>
</dbReference>
<gene>
    <name evidence="6" type="ordered locus">Mvol_0878</name>
</gene>
<evidence type="ECO:0000313" key="6">
    <source>
        <dbReference type="EMBL" id="ADI36537.1"/>
    </source>
</evidence>
<dbReference type="PANTHER" id="PTHR24960">
    <property type="entry name" value="PHOTOSYSTEM I IRON-SULFUR CENTER-RELATED"/>
    <property type="match status" value="1"/>
</dbReference>
<dbReference type="AlphaFoldDB" id="D7DTS7"/>
<keyword evidence="3" id="KW-0408">Iron</keyword>
<feature type="domain" description="4Fe-4S ferredoxin-type" evidence="5">
    <location>
        <begin position="119"/>
        <end position="148"/>
    </location>
</feature>
<proteinExistence type="predicted"/>
<dbReference type="SUPFAM" id="SSF54862">
    <property type="entry name" value="4Fe-4S ferredoxins"/>
    <property type="match status" value="1"/>
</dbReference>
<keyword evidence="4" id="KW-0411">Iron-sulfur</keyword>
<dbReference type="Proteomes" id="UP000007722">
    <property type="component" value="Chromosome"/>
</dbReference>
<dbReference type="Pfam" id="PF13187">
    <property type="entry name" value="Fer4_9"/>
    <property type="match status" value="1"/>
</dbReference>
<keyword evidence="2" id="KW-0479">Metal-binding</keyword>
<keyword evidence="7" id="KW-1185">Reference proteome</keyword>
<feature type="domain" description="4Fe-4S ferredoxin-type" evidence="5">
    <location>
        <begin position="90"/>
        <end position="118"/>
    </location>
</feature>
<evidence type="ECO:0000313" key="7">
    <source>
        <dbReference type="Proteomes" id="UP000007722"/>
    </source>
</evidence>
<dbReference type="PROSITE" id="PS51379">
    <property type="entry name" value="4FE4S_FER_2"/>
    <property type="match status" value="2"/>
</dbReference>
<dbReference type="HOGENOM" id="CLU_145181_0_0_2"/>
<dbReference type="GO" id="GO:0016491">
    <property type="term" value="F:oxidoreductase activity"/>
    <property type="evidence" value="ECO:0007669"/>
    <property type="project" value="UniProtKB-ARBA"/>
</dbReference>
<dbReference type="InterPro" id="IPR050157">
    <property type="entry name" value="PSI_iron-sulfur_center"/>
</dbReference>
<evidence type="ECO:0000259" key="5">
    <source>
        <dbReference type="PROSITE" id="PS51379"/>
    </source>
</evidence>